<dbReference type="Pfam" id="PF04957">
    <property type="entry name" value="RMF"/>
    <property type="match status" value="1"/>
</dbReference>
<comment type="caution">
    <text evidence="4">The sequence shown here is derived from an EMBL/GenBank/DDBJ whole genome shotgun (WGS) entry which is preliminary data.</text>
</comment>
<accession>A0ABV9Z515</accession>
<dbReference type="Proteomes" id="UP001595796">
    <property type="component" value="Unassembled WGS sequence"/>
</dbReference>
<dbReference type="EMBL" id="JBHSJF010000006">
    <property type="protein sequence ID" value="MFC5068609.1"/>
    <property type="molecule type" value="Genomic_DNA"/>
</dbReference>
<dbReference type="InterPro" id="IPR007040">
    <property type="entry name" value="Ribosome_modulation_factor"/>
</dbReference>
<sequence length="57" mass="6484">MNTKPTTAFQQGRAAAAEGRQAQDNPYEQGTRDHAEWFEGWQFVHDFEEDGEIPTDA</sequence>
<keyword evidence="1" id="KW-0963">Cytoplasm</keyword>
<dbReference type="RefSeq" id="WP_162799739.1">
    <property type="nucleotide sequence ID" value="NZ_JBHSJF010000006.1"/>
</dbReference>
<evidence type="ECO:0000256" key="3">
    <source>
        <dbReference type="SAM" id="MobiDB-lite"/>
    </source>
</evidence>
<keyword evidence="5" id="KW-1185">Reference proteome</keyword>
<keyword evidence="2" id="KW-0810">Translation regulation</keyword>
<evidence type="ECO:0000313" key="4">
    <source>
        <dbReference type="EMBL" id="MFC5068609.1"/>
    </source>
</evidence>
<dbReference type="Gene3D" id="1.10.10.620">
    <property type="entry name" value="ribosome modulation factor like domain"/>
    <property type="match status" value="1"/>
</dbReference>
<organism evidence="4 5">
    <name type="scientific">Flaviflagellibacter deserti</name>
    <dbReference type="NCBI Taxonomy" id="2267266"/>
    <lineage>
        <taxon>Bacteria</taxon>
        <taxon>Pseudomonadati</taxon>
        <taxon>Pseudomonadota</taxon>
        <taxon>Alphaproteobacteria</taxon>
        <taxon>Hyphomicrobiales</taxon>
        <taxon>Flaviflagellibacter</taxon>
    </lineage>
</organism>
<evidence type="ECO:0000313" key="5">
    <source>
        <dbReference type="Proteomes" id="UP001595796"/>
    </source>
</evidence>
<evidence type="ECO:0008006" key="6">
    <source>
        <dbReference type="Google" id="ProtNLM"/>
    </source>
</evidence>
<gene>
    <name evidence="4" type="ORF">ACFPFW_11370</name>
</gene>
<proteinExistence type="predicted"/>
<protein>
    <recommendedName>
        <fullName evidence="6">Ribosome modulation factor</fullName>
    </recommendedName>
</protein>
<reference evidence="5" key="1">
    <citation type="journal article" date="2019" name="Int. J. Syst. Evol. Microbiol.">
        <title>The Global Catalogue of Microorganisms (GCM) 10K type strain sequencing project: providing services to taxonomists for standard genome sequencing and annotation.</title>
        <authorList>
            <consortium name="The Broad Institute Genomics Platform"/>
            <consortium name="The Broad Institute Genome Sequencing Center for Infectious Disease"/>
            <person name="Wu L."/>
            <person name="Ma J."/>
        </authorList>
    </citation>
    <scope>NUCLEOTIDE SEQUENCE [LARGE SCALE GENOMIC DNA]</scope>
    <source>
        <strain evidence="5">CGMCC 1.16444</strain>
    </source>
</reference>
<evidence type="ECO:0000256" key="2">
    <source>
        <dbReference type="ARBA" id="ARBA00022845"/>
    </source>
</evidence>
<evidence type="ECO:0000256" key="1">
    <source>
        <dbReference type="ARBA" id="ARBA00022490"/>
    </source>
</evidence>
<feature type="region of interest" description="Disordered" evidence="3">
    <location>
        <begin position="1"/>
        <end position="33"/>
    </location>
</feature>
<name>A0ABV9Z515_9HYPH</name>
<dbReference type="InterPro" id="IPR023200">
    <property type="entry name" value="RMF_sf"/>
</dbReference>
<feature type="compositionally biased region" description="Low complexity" evidence="3">
    <location>
        <begin position="8"/>
        <end position="23"/>
    </location>
</feature>